<keyword evidence="1" id="KW-0472">Membrane</keyword>
<protein>
    <submittedName>
        <fullName evidence="2">Sporulation protein</fullName>
    </submittedName>
</protein>
<accession>A0A0D5NRS9</accession>
<dbReference type="Proteomes" id="UP000032633">
    <property type="component" value="Chromosome"/>
</dbReference>
<keyword evidence="1" id="KW-1133">Transmembrane helix</keyword>
<gene>
    <name evidence="2" type="ORF">VN24_19340</name>
</gene>
<dbReference type="EMBL" id="CP011058">
    <property type="protein sequence ID" value="AJY77855.1"/>
    <property type="molecule type" value="Genomic_DNA"/>
</dbReference>
<dbReference type="KEGG" id="pbj:VN24_19340"/>
<sequence>MQKLRGVATVRIRGGRQEELVNSALGGGLQLWSIRRTSVDELEFSVMLPDFFRLRPYLKRTGCRMHVIGRRGFPFWLDKLGNRKFFAVGMVLFFVGMYLLSSLVWEIEVKGNVKLTEEQILAAARQEGIYPFQWSFRLPDTDVLSKKLTAELPGAAWIGVEKTGTKIVLRVVETTKPEERPLLSPRHLVASSDGVVTQILAEAGRPVVRKNAKVKKGQILISGTIGEGKYTRTVVAKGTVRGLVWHEYDIVSPLTQQTKVYTGESRTKWYIVIAGRSLQVSGFGKNPFAASQTETRLEEASWQTWKLPLGRMKEKVLETEIAERKLSRAEAVEAGLMKAKADVLSKAGADAVVKEQKILHEKTDNGKVYMKVLIEVEQSIVTEMPLVQMQGE</sequence>
<dbReference type="HOGENOM" id="CLU_050521_1_0_9"/>
<evidence type="ECO:0000256" key="1">
    <source>
        <dbReference type="SAM" id="Phobius"/>
    </source>
</evidence>
<reference evidence="3" key="2">
    <citation type="submission" date="2015-03" db="EMBL/GenBank/DDBJ databases">
        <title>Genome sequence of Paenibacillus beijingensis strain DSM 24997T.</title>
        <authorList>
            <person name="Kwak Y."/>
            <person name="Shin J.-H."/>
        </authorList>
    </citation>
    <scope>NUCLEOTIDE SEQUENCE [LARGE SCALE GENOMIC DNA]</scope>
    <source>
        <strain evidence="3">DSM 24997</strain>
    </source>
</reference>
<dbReference type="PIRSF" id="PIRSF029895">
    <property type="entry name" value="SpoIV"/>
    <property type="match status" value="1"/>
</dbReference>
<reference evidence="2 3" key="1">
    <citation type="journal article" date="2015" name="J. Biotechnol.">
        <title>Complete genome sequence of Paenibacillus beijingensis 7188(T) (=DSM 24997(T)), a novel rhizobacterium from jujube garden soil.</title>
        <authorList>
            <person name="Kwak Y."/>
            <person name="Shin J.H."/>
        </authorList>
    </citation>
    <scope>NUCLEOTIDE SEQUENCE [LARGE SCALE GENOMIC DNA]</scope>
    <source>
        <strain evidence="2 3">DSM 24997</strain>
    </source>
</reference>
<evidence type="ECO:0000313" key="2">
    <source>
        <dbReference type="EMBL" id="AJY77855.1"/>
    </source>
</evidence>
<dbReference type="Pfam" id="PF06898">
    <property type="entry name" value="YqfD"/>
    <property type="match status" value="1"/>
</dbReference>
<keyword evidence="1" id="KW-0812">Transmembrane</keyword>
<evidence type="ECO:0000313" key="3">
    <source>
        <dbReference type="Proteomes" id="UP000032633"/>
    </source>
</evidence>
<proteinExistence type="predicted"/>
<dbReference type="PATRIC" id="fig|1126833.4.peg.4262"/>
<feature type="transmembrane region" description="Helical" evidence="1">
    <location>
        <begin position="85"/>
        <end position="105"/>
    </location>
</feature>
<organism evidence="2 3">
    <name type="scientific">Paenibacillus beijingensis</name>
    <dbReference type="NCBI Taxonomy" id="1126833"/>
    <lineage>
        <taxon>Bacteria</taxon>
        <taxon>Bacillati</taxon>
        <taxon>Bacillota</taxon>
        <taxon>Bacilli</taxon>
        <taxon>Bacillales</taxon>
        <taxon>Paenibacillaceae</taxon>
        <taxon>Paenibacillus</taxon>
    </lineage>
</organism>
<dbReference type="STRING" id="1126833.VN24_19340"/>
<dbReference type="AlphaFoldDB" id="A0A0D5NRS9"/>
<dbReference type="InterPro" id="IPR010690">
    <property type="entry name" value="YqfD"/>
</dbReference>
<dbReference type="NCBIfam" id="TIGR02876">
    <property type="entry name" value="spore_yqfD"/>
    <property type="match status" value="1"/>
</dbReference>
<name>A0A0D5NRS9_9BACL</name>
<keyword evidence="3" id="KW-1185">Reference proteome</keyword>